<keyword evidence="2" id="KW-0539">Nucleus</keyword>
<dbReference type="PROSITE" id="PS51320">
    <property type="entry name" value="TIFY"/>
    <property type="match status" value="1"/>
</dbReference>
<dbReference type="Pfam" id="PF09425">
    <property type="entry name" value="Jas_motif"/>
    <property type="match status" value="1"/>
</dbReference>
<dbReference type="InterPro" id="IPR018467">
    <property type="entry name" value="CCT_CS"/>
</dbReference>
<evidence type="ECO:0000256" key="2">
    <source>
        <dbReference type="RuleBase" id="RU369065"/>
    </source>
</evidence>
<feature type="compositionally biased region" description="Basic residues" evidence="3">
    <location>
        <begin position="122"/>
        <end position="134"/>
    </location>
</feature>
<dbReference type="InterPro" id="IPR040390">
    <property type="entry name" value="TIFY/JAZ"/>
</dbReference>
<keyword evidence="2" id="KW-1184">Jasmonic acid signaling pathway</keyword>
<feature type="domain" description="Tify" evidence="4">
    <location>
        <begin position="60"/>
        <end position="94"/>
    </location>
</feature>
<name>A0A9E9JJV7_9ROSI</name>
<comment type="function">
    <text evidence="2">Repressor of jasmonate responses.</text>
</comment>
<dbReference type="GO" id="GO:0009611">
    <property type="term" value="P:response to wounding"/>
    <property type="evidence" value="ECO:0007669"/>
    <property type="project" value="UniProtKB-UniRule"/>
</dbReference>
<comment type="subcellular location">
    <subcellularLocation>
        <location evidence="2">Nucleus</location>
    </subcellularLocation>
</comment>
<organism evidence="5">
    <name type="scientific">Vitis amurensis</name>
    <dbReference type="NCBI Taxonomy" id="103351"/>
    <lineage>
        <taxon>Eukaryota</taxon>
        <taxon>Viridiplantae</taxon>
        <taxon>Streptophyta</taxon>
        <taxon>Embryophyta</taxon>
        <taxon>Tracheophyta</taxon>
        <taxon>Spermatophyta</taxon>
        <taxon>Magnoliopsida</taxon>
        <taxon>eudicotyledons</taxon>
        <taxon>Gunneridae</taxon>
        <taxon>Pentapetalae</taxon>
        <taxon>rosids</taxon>
        <taxon>Vitales</taxon>
        <taxon>Vitaceae</taxon>
        <taxon>Viteae</taxon>
        <taxon>Vitis</taxon>
    </lineage>
</organism>
<comment type="similarity">
    <text evidence="1 2">Belongs to the TIFY/JAZ family.</text>
</comment>
<evidence type="ECO:0000256" key="3">
    <source>
        <dbReference type="SAM" id="MobiDB-lite"/>
    </source>
</evidence>
<dbReference type="GO" id="GO:0005634">
    <property type="term" value="C:nucleus"/>
    <property type="evidence" value="ECO:0007669"/>
    <property type="project" value="UniProtKB-SubCell"/>
</dbReference>
<dbReference type="Pfam" id="PF06200">
    <property type="entry name" value="tify"/>
    <property type="match status" value="1"/>
</dbReference>
<protein>
    <recommendedName>
        <fullName evidence="2">Protein TIFY</fullName>
    </recommendedName>
    <alternativeName>
        <fullName evidence="2">Jasmonate ZIM domain-containing protein</fullName>
    </alternativeName>
</protein>
<reference evidence="5" key="1">
    <citation type="submission" date="2022-03" db="EMBL/GenBank/DDBJ databases">
        <authorList>
            <person name="Wang L."/>
            <person name="Han T."/>
            <person name="Zhang J."/>
            <person name="Gan Y."/>
        </authorList>
    </citation>
    <scope>NUCLEOTIDE SEQUENCE</scope>
</reference>
<dbReference type="GO" id="GO:0031347">
    <property type="term" value="P:regulation of defense response"/>
    <property type="evidence" value="ECO:0007669"/>
    <property type="project" value="UniProtKB-UniRule"/>
</dbReference>
<dbReference type="PANTHER" id="PTHR33077:SF144">
    <property type="entry name" value="PROTEIN TIFY"/>
    <property type="match status" value="1"/>
</dbReference>
<accession>A0A9E9JJV7</accession>
<dbReference type="EMBL" id="OM902066">
    <property type="protein sequence ID" value="WAQ80375.1"/>
    <property type="molecule type" value="mRNA"/>
</dbReference>
<dbReference type="AlphaFoldDB" id="A0A9E9JJV7"/>
<feature type="region of interest" description="Disordered" evidence="3">
    <location>
        <begin position="37"/>
        <end position="65"/>
    </location>
</feature>
<dbReference type="PANTHER" id="PTHR33077">
    <property type="entry name" value="PROTEIN TIFY 4A-RELATED-RELATED"/>
    <property type="match status" value="1"/>
</dbReference>
<proteinExistence type="evidence at transcript level"/>
<evidence type="ECO:0000259" key="4">
    <source>
        <dbReference type="PROSITE" id="PS51320"/>
    </source>
</evidence>
<dbReference type="InterPro" id="IPR010399">
    <property type="entry name" value="Tify_dom"/>
</dbReference>
<sequence length="143" mass="16101">MEFTPNLRKQNNFPSALQESIKMESNKPMNLELPLFPSTAHTSSIPTMRGGGGGGGSPQEQQQRQQLTIFYNGRICVSDVTELRARAIILAASREMEERKRAPLSPSMQSQLCGPSGVSMKRSLHRFLQKRKNRREAMSPYNH</sequence>
<dbReference type="SMART" id="SM00979">
    <property type="entry name" value="TIFY"/>
    <property type="match status" value="1"/>
</dbReference>
<dbReference type="GO" id="GO:2000022">
    <property type="term" value="P:regulation of jasmonic acid mediated signaling pathway"/>
    <property type="evidence" value="ECO:0007669"/>
    <property type="project" value="UniProtKB-UniRule"/>
</dbReference>
<feature type="region of interest" description="Disordered" evidence="3">
    <location>
        <begin position="96"/>
        <end position="143"/>
    </location>
</feature>
<evidence type="ECO:0000313" key="5">
    <source>
        <dbReference type="EMBL" id="WAQ80375.1"/>
    </source>
</evidence>
<comment type="domain">
    <text evidence="2">The jas domain is required for interaction with COI1.</text>
</comment>
<evidence type="ECO:0000256" key="1">
    <source>
        <dbReference type="ARBA" id="ARBA00008614"/>
    </source>
</evidence>